<evidence type="ECO:0000313" key="2">
    <source>
        <dbReference type="Proteomes" id="UP001430065"/>
    </source>
</evidence>
<evidence type="ECO:0000313" key="1">
    <source>
        <dbReference type="EMBL" id="MBM7123102.1"/>
    </source>
</evidence>
<name>A0ABS2JXB1_9GAMM</name>
<organism evidence="1 2">
    <name type="scientific">Dyella kyungheensis</name>
    <dbReference type="NCBI Taxonomy" id="1242174"/>
    <lineage>
        <taxon>Bacteria</taxon>
        <taxon>Pseudomonadati</taxon>
        <taxon>Pseudomonadota</taxon>
        <taxon>Gammaproteobacteria</taxon>
        <taxon>Lysobacterales</taxon>
        <taxon>Rhodanobacteraceae</taxon>
        <taxon>Dyella</taxon>
    </lineage>
</organism>
<keyword evidence="2" id="KW-1185">Reference proteome</keyword>
<proteinExistence type="predicted"/>
<protein>
    <submittedName>
        <fullName evidence="1">Uncharacterized protein</fullName>
    </submittedName>
</protein>
<comment type="caution">
    <text evidence="1">The sequence shown here is derived from an EMBL/GenBank/DDBJ whole genome shotgun (WGS) entry which is preliminary data.</text>
</comment>
<reference evidence="1 2" key="1">
    <citation type="submission" date="2020-10" db="EMBL/GenBank/DDBJ databases">
        <title>Phylogeny of dyella-like bacteria.</title>
        <authorList>
            <person name="Fu J."/>
        </authorList>
    </citation>
    <scope>NUCLEOTIDE SEQUENCE [LARGE SCALE GENOMIC DNA]</scope>
    <source>
        <strain evidence="1 2">THG-B117</strain>
    </source>
</reference>
<accession>A0ABS2JXB1</accession>
<dbReference type="RefSeq" id="WP_204637554.1">
    <property type="nucleotide sequence ID" value="NZ_CP183983.1"/>
</dbReference>
<dbReference type="Proteomes" id="UP001430065">
    <property type="component" value="Unassembled WGS sequence"/>
</dbReference>
<sequence>MIPNISSLLEMNGRGEMPMDEIVAHVVKSIALTGSGSDFSSLPEELKEHVRARIAWYKKTGGWLLVSNNGLEDYAPYAEAFLAKVSHVE</sequence>
<dbReference type="EMBL" id="JADIKC010000009">
    <property type="protein sequence ID" value="MBM7123102.1"/>
    <property type="molecule type" value="Genomic_DNA"/>
</dbReference>
<gene>
    <name evidence="1" type="ORF">ISP20_18185</name>
</gene>